<dbReference type="AlphaFoldDB" id="A0A935C2J1"/>
<accession>A0A935C2J1</accession>
<dbReference type="RefSeq" id="WP_186833957.1">
    <property type="nucleotide sequence ID" value="NZ_JAEQMG010000119.1"/>
</dbReference>
<comment type="caution">
    <text evidence="2">The sequence shown here is derived from an EMBL/GenBank/DDBJ whole genome shotgun (WGS) entry which is preliminary data.</text>
</comment>
<evidence type="ECO:0008006" key="4">
    <source>
        <dbReference type="Google" id="ProtNLM"/>
    </source>
</evidence>
<gene>
    <name evidence="2" type="ORF">JKK62_11470</name>
</gene>
<keyword evidence="1" id="KW-0732">Signal</keyword>
<sequence>MKKMISLVLVAALLLGMCSITAFAAEDDKPAPQPTTGPWDGFFWMTGGAMIAFGGIEGQEERLVYYRQGFSASSPIVTDNEAVPGVTYDETTNTLTLDNAKLPDTLSLYYMGDDFKLRVVGECELGYIRVNNYFNNYSTSLNITGTGTLSVNKDKKNDEAMYFYADGQGLMHLDIAPSVTVHLYANENASEYYPQNVMRIWSTYDDPAITVGGEAIPEAKSRQNTDTIYETVNAAWASNSYYESPRGKRVISKTDTDGIYAVEEVQRYTGEGYEPGWCVTKYNTYPEFDTPIPDPAYTNEYGERGIVMTKEEFEAEYDYLIERQPTKIRYTSDYREANRGYRGVKFIKDGDPDTVYIGQKNGWNTEYQGDLGDISSYYLYKAHWDEDEQLYFLDGDAVERNKTEEQLKDAGYTIVTEEVEGPLTMQCWTDPAPYDDNNNQRTVELVSRKSDPDGMYAFMYKSTYTDTGEVKVHITPIIYDEDNDEYYLRGYHGGYIGSDIFVVPEEEWESGDCDFAYIIGKKEQRVELQYINEYFDYENYSSEAFLMTKDGEPGQYYGAELWDWADGHKEYVVEPIEWREDKERYYSPDSADSESYDSVEAMETAGYHMVMEDQPVDYTVTGSVTITTMSLYKDDEGNSYIKDYFDTVYRISEDNKFTYGDKEYYIGTAAEDVDPDSLHDIHHEEIRDDSIWWIEGTEYHHVAGETPATGYTVSGTATSYKTNDGVNDVTLKLTGSDNNYTDTVTVTA</sequence>
<evidence type="ECO:0000313" key="3">
    <source>
        <dbReference type="Proteomes" id="UP000633365"/>
    </source>
</evidence>
<feature type="signal peptide" evidence="1">
    <location>
        <begin position="1"/>
        <end position="24"/>
    </location>
</feature>
<feature type="non-terminal residue" evidence="2">
    <location>
        <position position="748"/>
    </location>
</feature>
<protein>
    <recommendedName>
        <fullName evidence="4">Ig-like domain-containing protein</fullName>
    </recommendedName>
</protein>
<keyword evidence="3" id="KW-1185">Reference proteome</keyword>
<proteinExistence type="predicted"/>
<name>A0A935C2J1_9FIRM</name>
<dbReference type="EMBL" id="JAEQMG010000119">
    <property type="protein sequence ID" value="MBK6089250.1"/>
    <property type="molecule type" value="Genomic_DNA"/>
</dbReference>
<reference evidence="2" key="1">
    <citation type="submission" date="2021-01" db="EMBL/GenBank/DDBJ databases">
        <title>Genome public.</title>
        <authorList>
            <person name="Liu C."/>
            <person name="Sun Q."/>
        </authorList>
    </citation>
    <scope>NUCLEOTIDE SEQUENCE</scope>
    <source>
        <strain evidence="2">M6</strain>
    </source>
</reference>
<evidence type="ECO:0000313" key="2">
    <source>
        <dbReference type="EMBL" id="MBK6089250.1"/>
    </source>
</evidence>
<organism evidence="2 3">
    <name type="scientific">Ruminococcus difficilis</name>
    <dbReference type="NCBI Taxonomy" id="2763069"/>
    <lineage>
        <taxon>Bacteria</taxon>
        <taxon>Bacillati</taxon>
        <taxon>Bacillota</taxon>
        <taxon>Clostridia</taxon>
        <taxon>Eubacteriales</taxon>
        <taxon>Oscillospiraceae</taxon>
        <taxon>Ruminococcus</taxon>
    </lineage>
</organism>
<feature type="chain" id="PRO_5036791856" description="Ig-like domain-containing protein" evidence="1">
    <location>
        <begin position="25"/>
        <end position="748"/>
    </location>
</feature>
<dbReference type="Proteomes" id="UP000633365">
    <property type="component" value="Unassembled WGS sequence"/>
</dbReference>
<evidence type="ECO:0000256" key="1">
    <source>
        <dbReference type="SAM" id="SignalP"/>
    </source>
</evidence>